<evidence type="ECO:0000313" key="7">
    <source>
        <dbReference type="Proteomes" id="UP000199159"/>
    </source>
</evidence>
<dbReference type="EMBL" id="FNJU01000013">
    <property type="protein sequence ID" value="SDP92495.1"/>
    <property type="molecule type" value="Genomic_DNA"/>
</dbReference>
<name>A0A1H0WPW3_9BACI</name>
<evidence type="ECO:0000256" key="2">
    <source>
        <dbReference type="ARBA" id="ARBA00006484"/>
    </source>
</evidence>
<keyword evidence="3" id="KW-0963">Cytoplasm</keyword>
<reference evidence="7" key="1">
    <citation type="submission" date="2016-10" db="EMBL/GenBank/DDBJ databases">
        <authorList>
            <person name="Varghese N."/>
            <person name="Submissions S."/>
        </authorList>
    </citation>
    <scope>NUCLEOTIDE SEQUENCE [LARGE SCALE GENOMIC DNA]</scope>
    <source>
        <strain evidence="7">IBRC-M10078</strain>
    </source>
</reference>
<evidence type="ECO:0000256" key="1">
    <source>
        <dbReference type="ARBA" id="ARBA00004496"/>
    </source>
</evidence>
<accession>A0A1H0WPW3</accession>
<dbReference type="PROSITE" id="PS00061">
    <property type="entry name" value="ADH_SHORT"/>
    <property type="match status" value="1"/>
</dbReference>
<dbReference type="Proteomes" id="UP000199159">
    <property type="component" value="Unassembled WGS sequence"/>
</dbReference>
<comment type="similarity">
    <text evidence="2">Belongs to the short-chain dehydrogenases/reductases (SDR) family.</text>
</comment>
<dbReference type="NCBIfam" id="NF005381">
    <property type="entry name" value="PRK06924.1"/>
    <property type="match status" value="1"/>
</dbReference>
<dbReference type="Pfam" id="PF00106">
    <property type="entry name" value="adh_short"/>
    <property type="match status" value="1"/>
</dbReference>
<comment type="subcellular location">
    <subcellularLocation>
        <location evidence="1">Cytoplasm</location>
    </subcellularLocation>
</comment>
<dbReference type="STRING" id="930152.SAMN05216565_11323"/>
<dbReference type="AlphaFoldDB" id="A0A1H0WPW3"/>
<dbReference type="SUPFAM" id="SSF51735">
    <property type="entry name" value="NAD(P)-binding Rossmann-fold domains"/>
    <property type="match status" value="1"/>
</dbReference>
<sequence>MKYFIITGTSRGLGKSLTEQLIKDDHTIFCISRRQNNELKDLAAKAGINLYYFSCDLQKVEETERVMEKIFTTIDFTKAEGIYLINNAGVVEPIHPVGKATSTEIAMNLQINLMAPMILSTSFIRYTADINTTKMIVNISSGAANRPIFGWGAYCSSKAGLDMFTKTVGFEQESESNPVTVISFSPGIMDTEMQSTIRQSDKADFKEVEKFIEFNETGQLRTTEQVSAILLNLLFQGSPENGRVYDIKEFI</sequence>
<dbReference type="RefSeq" id="WP_090858212.1">
    <property type="nucleotide sequence ID" value="NZ_FNJU01000013.1"/>
</dbReference>
<keyword evidence="7" id="KW-1185">Reference proteome</keyword>
<dbReference type="PANTHER" id="PTHR44085:SF2">
    <property type="entry name" value="SEPIAPTERIN REDUCTASE"/>
    <property type="match status" value="1"/>
</dbReference>
<dbReference type="OrthoDB" id="9794387at2"/>
<dbReference type="GO" id="GO:0005737">
    <property type="term" value="C:cytoplasm"/>
    <property type="evidence" value="ECO:0007669"/>
    <property type="project" value="UniProtKB-SubCell"/>
</dbReference>
<keyword evidence="4" id="KW-0521">NADP</keyword>
<protein>
    <submittedName>
        <fullName evidence="6">Benzil reductase ((S)-benzoin forming)</fullName>
    </submittedName>
</protein>
<dbReference type="InterPro" id="IPR002347">
    <property type="entry name" value="SDR_fam"/>
</dbReference>
<keyword evidence="5" id="KW-0560">Oxidoreductase</keyword>
<dbReference type="PRINTS" id="PR00081">
    <property type="entry name" value="GDHRDH"/>
</dbReference>
<dbReference type="InterPro" id="IPR051721">
    <property type="entry name" value="Biopterin_syn/organic_redct"/>
</dbReference>
<proteinExistence type="inferred from homology"/>
<evidence type="ECO:0000256" key="4">
    <source>
        <dbReference type="ARBA" id="ARBA00022857"/>
    </source>
</evidence>
<organism evidence="6 7">
    <name type="scientific">Litchfieldia salsa</name>
    <dbReference type="NCBI Taxonomy" id="930152"/>
    <lineage>
        <taxon>Bacteria</taxon>
        <taxon>Bacillati</taxon>
        <taxon>Bacillota</taxon>
        <taxon>Bacilli</taxon>
        <taxon>Bacillales</taxon>
        <taxon>Bacillaceae</taxon>
        <taxon>Litchfieldia</taxon>
    </lineage>
</organism>
<evidence type="ECO:0000256" key="5">
    <source>
        <dbReference type="ARBA" id="ARBA00023002"/>
    </source>
</evidence>
<dbReference type="InterPro" id="IPR036291">
    <property type="entry name" value="NAD(P)-bd_dom_sf"/>
</dbReference>
<dbReference type="PANTHER" id="PTHR44085">
    <property type="entry name" value="SEPIAPTERIN REDUCTASE"/>
    <property type="match status" value="1"/>
</dbReference>
<dbReference type="InterPro" id="IPR020904">
    <property type="entry name" value="Sc_DH/Rdtase_CS"/>
</dbReference>
<dbReference type="GO" id="GO:0004757">
    <property type="term" value="F:sepiapterin reductase (NADP+) activity"/>
    <property type="evidence" value="ECO:0007669"/>
    <property type="project" value="TreeGrafter"/>
</dbReference>
<evidence type="ECO:0000313" key="6">
    <source>
        <dbReference type="EMBL" id="SDP92495.1"/>
    </source>
</evidence>
<dbReference type="GO" id="GO:0006729">
    <property type="term" value="P:tetrahydrobiopterin biosynthetic process"/>
    <property type="evidence" value="ECO:0007669"/>
    <property type="project" value="TreeGrafter"/>
</dbReference>
<evidence type="ECO:0000256" key="3">
    <source>
        <dbReference type="ARBA" id="ARBA00022490"/>
    </source>
</evidence>
<dbReference type="Gene3D" id="3.40.50.720">
    <property type="entry name" value="NAD(P)-binding Rossmann-like Domain"/>
    <property type="match status" value="1"/>
</dbReference>
<gene>
    <name evidence="6" type="ORF">SAMN05216565_11323</name>
</gene>